<keyword evidence="1" id="KW-0812">Transmembrane</keyword>
<evidence type="ECO:0000313" key="2">
    <source>
        <dbReference type="EMBL" id="KKN71057.1"/>
    </source>
</evidence>
<gene>
    <name evidence="2" type="ORF">LCGC14_0424740</name>
</gene>
<keyword evidence="1" id="KW-1133">Transmembrane helix</keyword>
<feature type="transmembrane region" description="Helical" evidence="1">
    <location>
        <begin position="12"/>
        <end position="36"/>
    </location>
</feature>
<proteinExistence type="predicted"/>
<protein>
    <submittedName>
        <fullName evidence="2">Uncharacterized protein</fullName>
    </submittedName>
</protein>
<dbReference type="EMBL" id="LAZR01000391">
    <property type="protein sequence ID" value="KKN71057.1"/>
    <property type="molecule type" value="Genomic_DNA"/>
</dbReference>
<reference evidence="2" key="1">
    <citation type="journal article" date="2015" name="Nature">
        <title>Complex archaea that bridge the gap between prokaryotes and eukaryotes.</title>
        <authorList>
            <person name="Spang A."/>
            <person name="Saw J.H."/>
            <person name="Jorgensen S.L."/>
            <person name="Zaremba-Niedzwiedzka K."/>
            <person name="Martijn J."/>
            <person name="Lind A.E."/>
            <person name="van Eijk R."/>
            <person name="Schleper C."/>
            <person name="Guy L."/>
            <person name="Ettema T.J."/>
        </authorList>
    </citation>
    <scope>NUCLEOTIDE SEQUENCE</scope>
</reference>
<comment type="caution">
    <text evidence="2">The sequence shown here is derived from an EMBL/GenBank/DDBJ whole genome shotgun (WGS) entry which is preliminary data.</text>
</comment>
<sequence>MVPHNHPQEEQVVRGVFFVVFVFMLFSPLFVFLIMYTSYQINRNDQAKSSYFIKFFLPLKSGDLGPSVLQR</sequence>
<accession>A0A0F9T7V6</accession>
<evidence type="ECO:0000256" key="1">
    <source>
        <dbReference type="SAM" id="Phobius"/>
    </source>
</evidence>
<keyword evidence="1" id="KW-0472">Membrane</keyword>
<organism evidence="2">
    <name type="scientific">marine sediment metagenome</name>
    <dbReference type="NCBI Taxonomy" id="412755"/>
    <lineage>
        <taxon>unclassified sequences</taxon>
        <taxon>metagenomes</taxon>
        <taxon>ecological metagenomes</taxon>
    </lineage>
</organism>
<name>A0A0F9T7V6_9ZZZZ</name>
<dbReference type="AlphaFoldDB" id="A0A0F9T7V6"/>